<name>A0A4Y2DSM3_ARAVE</name>
<protein>
    <submittedName>
        <fullName evidence="1">Uncharacterized protein</fullName>
    </submittedName>
</protein>
<sequence>MENTCYTESSGTGVQLFHHSSICDNYVTYVRTKNKSTAIVIFDGYIENETVGGIKCAERARRSLKQMSSEVMFDETMVPTVSQEKFLANPKNKNQFISILMNKFSSVNMPCKKTDKDADGLIVSSVLALAPTHPSVVVIVLCLHCWDNSKNRKIQIINSDEDDDGEPILPDDLVEASLSLHVEEDTYDLPEDIQP</sequence>
<evidence type="ECO:0000313" key="2">
    <source>
        <dbReference type="Proteomes" id="UP000499080"/>
    </source>
</evidence>
<dbReference type="AlphaFoldDB" id="A0A4Y2DSM3"/>
<comment type="caution">
    <text evidence="1">The sequence shown here is derived from an EMBL/GenBank/DDBJ whole genome shotgun (WGS) entry which is preliminary data.</text>
</comment>
<reference evidence="1 2" key="1">
    <citation type="journal article" date="2019" name="Sci. Rep.">
        <title>Orb-weaving spider Araneus ventricosus genome elucidates the spidroin gene catalogue.</title>
        <authorList>
            <person name="Kono N."/>
            <person name="Nakamura H."/>
            <person name="Ohtoshi R."/>
            <person name="Moran D.A.P."/>
            <person name="Shinohara A."/>
            <person name="Yoshida Y."/>
            <person name="Fujiwara M."/>
            <person name="Mori M."/>
            <person name="Tomita M."/>
            <person name="Arakawa K."/>
        </authorList>
    </citation>
    <scope>NUCLEOTIDE SEQUENCE [LARGE SCALE GENOMIC DNA]</scope>
</reference>
<organism evidence="1 2">
    <name type="scientific">Araneus ventricosus</name>
    <name type="common">Orbweaver spider</name>
    <name type="synonym">Epeira ventricosa</name>
    <dbReference type="NCBI Taxonomy" id="182803"/>
    <lineage>
        <taxon>Eukaryota</taxon>
        <taxon>Metazoa</taxon>
        <taxon>Ecdysozoa</taxon>
        <taxon>Arthropoda</taxon>
        <taxon>Chelicerata</taxon>
        <taxon>Arachnida</taxon>
        <taxon>Araneae</taxon>
        <taxon>Araneomorphae</taxon>
        <taxon>Entelegynae</taxon>
        <taxon>Araneoidea</taxon>
        <taxon>Araneidae</taxon>
        <taxon>Araneus</taxon>
    </lineage>
</organism>
<accession>A0A4Y2DSM3</accession>
<keyword evidence="2" id="KW-1185">Reference proteome</keyword>
<evidence type="ECO:0000313" key="1">
    <source>
        <dbReference type="EMBL" id="GBM18714.1"/>
    </source>
</evidence>
<proteinExistence type="predicted"/>
<gene>
    <name evidence="1" type="ORF">AVEN_9008_1</name>
</gene>
<dbReference type="Proteomes" id="UP000499080">
    <property type="component" value="Unassembled WGS sequence"/>
</dbReference>
<dbReference type="EMBL" id="BGPR01000409">
    <property type="protein sequence ID" value="GBM18714.1"/>
    <property type="molecule type" value="Genomic_DNA"/>
</dbReference>